<sequence>MKFKLNLVIICLLCLNYLKAQSSLIVETDSIRIFDTYISENSKENIFPTIYKNGLLYISLGKYKIYKLYYSDLKSTSKKIKVSNKFYSGLTTVFNNEIYFTGKDFVSSNNQENLVIYKGYLEGYKIKKIKKLPICVNQFSYAHPSISKDGQSMVIVSNENGKNHLLELKRTKDNKWEKGKPIFITQSNFDIINPTFFNNNTIYFSTNSSKGDVKEVTYKRMNDKLVVDEINVEKGDFNIFKITKINGIWQLPQKATVFNSEFDDLGVVFISKNKGYLNTFRYDNADNIFFFELK</sequence>
<keyword evidence="1" id="KW-0732">Signal</keyword>
<dbReference type="RefSeq" id="WP_386781694.1">
    <property type="nucleotide sequence ID" value="NZ_JBHTIC010000006.1"/>
</dbReference>
<evidence type="ECO:0000313" key="2">
    <source>
        <dbReference type="EMBL" id="MFD0761558.1"/>
    </source>
</evidence>
<dbReference type="SUPFAM" id="SSF82171">
    <property type="entry name" value="DPP6 N-terminal domain-like"/>
    <property type="match status" value="1"/>
</dbReference>
<feature type="chain" id="PRO_5046046902" description="WD40-like Beta Propeller Repeat" evidence="1">
    <location>
        <begin position="21"/>
        <end position="294"/>
    </location>
</feature>
<reference evidence="3" key="1">
    <citation type="journal article" date="2019" name="Int. J. Syst. Evol. Microbiol.">
        <title>The Global Catalogue of Microorganisms (GCM) 10K type strain sequencing project: providing services to taxonomists for standard genome sequencing and annotation.</title>
        <authorList>
            <consortium name="The Broad Institute Genomics Platform"/>
            <consortium name="The Broad Institute Genome Sequencing Center for Infectious Disease"/>
            <person name="Wu L."/>
            <person name="Ma J."/>
        </authorList>
    </citation>
    <scope>NUCLEOTIDE SEQUENCE [LARGE SCALE GENOMIC DNA]</scope>
    <source>
        <strain evidence="3">CCUG 60022</strain>
    </source>
</reference>
<gene>
    <name evidence="2" type="ORF">ACFQZW_05645</name>
</gene>
<dbReference type="InterPro" id="IPR011659">
    <property type="entry name" value="WD40"/>
</dbReference>
<feature type="signal peptide" evidence="1">
    <location>
        <begin position="1"/>
        <end position="20"/>
    </location>
</feature>
<dbReference type="EMBL" id="JBHTIC010000006">
    <property type="protein sequence ID" value="MFD0761558.1"/>
    <property type="molecule type" value="Genomic_DNA"/>
</dbReference>
<evidence type="ECO:0000313" key="3">
    <source>
        <dbReference type="Proteomes" id="UP001597032"/>
    </source>
</evidence>
<comment type="caution">
    <text evidence="2">The sequence shown here is derived from an EMBL/GenBank/DDBJ whole genome shotgun (WGS) entry which is preliminary data.</text>
</comment>
<organism evidence="2 3">
    <name type="scientific">Lutibacter aestuarii</name>
    <dbReference type="NCBI Taxonomy" id="861111"/>
    <lineage>
        <taxon>Bacteria</taxon>
        <taxon>Pseudomonadati</taxon>
        <taxon>Bacteroidota</taxon>
        <taxon>Flavobacteriia</taxon>
        <taxon>Flavobacteriales</taxon>
        <taxon>Flavobacteriaceae</taxon>
        <taxon>Lutibacter</taxon>
    </lineage>
</organism>
<proteinExistence type="predicted"/>
<name>A0ABW2Z409_9FLAO</name>
<dbReference type="Gene3D" id="2.140.10.30">
    <property type="entry name" value="Dipeptidylpeptidase IV, N-terminal domain"/>
    <property type="match status" value="1"/>
</dbReference>
<dbReference type="Pfam" id="PF07676">
    <property type="entry name" value="PD40"/>
    <property type="match status" value="1"/>
</dbReference>
<protein>
    <recommendedName>
        <fullName evidence="4">WD40-like Beta Propeller Repeat</fullName>
    </recommendedName>
</protein>
<dbReference type="Proteomes" id="UP001597032">
    <property type="component" value="Unassembled WGS sequence"/>
</dbReference>
<evidence type="ECO:0000256" key="1">
    <source>
        <dbReference type="SAM" id="SignalP"/>
    </source>
</evidence>
<evidence type="ECO:0008006" key="4">
    <source>
        <dbReference type="Google" id="ProtNLM"/>
    </source>
</evidence>
<keyword evidence="3" id="KW-1185">Reference proteome</keyword>
<accession>A0ABW2Z409</accession>